<comment type="caution">
    <text evidence="2">The sequence shown here is derived from an EMBL/GenBank/DDBJ whole genome shotgun (WGS) entry which is preliminary data.</text>
</comment>
<feature type="compositionally biased region" description="Pro residues" evidence="1">
    <location>
        <begin position="600"/>
        <end position="610"/>
    </location>
</feature>
<protein>
    <submittedName>
        <fullName evidence="2">Uncharacterized protein</fullName>
    </submittedName>
</protein>
<dbReference type="GO" id="GO:0051118">
    <property type="term" value="F:glucan endo-1,3-alpha-glucosidase activity"/>
    <property type="evidence" value="ECO:0007669"/>
    <property type="project" value="InterPro"/>
</dbReference>
<gene>
    <name evidence="2" type="ORF">PEGY_LOCUS6276</name>
</gene>
<dbReference type="InterPro" id="IPR005197">
    <property type="entry name" value="Glyco_hydro_71"/>
</dbReference>
<feature type="compositionally biased region" description="Acidic residues" evidence="1">
    <location>
        <begin position="612"/>
        <end position="624"/>
    </location>
</feature>
<evidence type="ECO:0000313" key="3">
    <source>
        <dbReference type="Proteomes" id="UP001154252"/>
    </source>
</evidence>
<dbReference type="OrthoDB" id="1046782at2759"/>
<dbReference type="Gene3D" id="3.20.20.80">
    <property type="entry name" value="Glycosidases"/>
    <property type="match status" value="1"/>
</dbReference>
<accession>A0A9W4P7Q8</accession>
<feature type="region of interest" description="Disordered" evidence="1">
    <location>
        <begin position="599"/>
        <end position="624"/>
    </location>
</feature>
<dbReference type="Proteomes" id="UP001154252">
    <property type="component" value="Unassembled WGS sequence"/>
</dbReference>
<dbReference type="AlphaFoldDB" id="A0A9W4P7Q8"/>
<reference evidence="2" key="1">
    <citation type="submission" date="2021-07" db="EMBL/GenBank/DDBJ databases">
        <authorList>
            <person name="Branca A.L. A."/>
        </authorList>
    </citation>
    <scope>NUCLEOTIDE SEQUENCE</scope>
</reference>
<sequence>MNTYVDASYIQYLGEAGKPYMMPVSPWFYTNMPGYNKNWAWHSDDLWYDRWVEVSYIEPEWVEIISWNDYGESHYIGPLNDKAYVAFGIGKAPYNYVLDMPHDAWRLQLPYAIDLYKSGKPSITEESLVIWYRRLVRYSCSTGGTTGNTALQLQIEYHADTVFEDKVFFTALLASNATVTVSIGGLEFPASWESEPDGGIGLYHGSFPFDSHLLGEVIVTVSRQKDIVNVKGPAVSTTCPSGLVNFNAWVGGAKVSAITAVSPKLSLSEQTCIAGSGARNFAGICGFTCKYGYCPIGACYCTAMGKKKTLPKATGDKGYPANGDANYAGLCDFSCNYGYCPKSACSSVERPPYIPASSPFTPPACVRGDGEGSLAGLCSFACAFGFCLVSSCTCLSTGPLVAPPAPKDVKAVPDTDDLELYQLLKPLCDFACSRDYCPTGACKLGLDNDDDADGSDLVQVIIDSEIWKEEHPAVSCGSACVLVLPPYTLPGPTVIDFDGGYSTVLNVAWETPAVKTLPDGEVVTTTSITHILQNTIIPVPPTSDGKVPPVAYTSAADKQNGPDCVDKSKCDGGCHFPIFCDGPCVIGCGGGGFAASNDPHPLPNPNPGPTDPDNEDPDEDDCDDDITTVTDLWVSCKTIDSTSTSCTTTSSHVHTGCSATATATTTEAAAWYINDPNEDQGQDGGAGTGLLTTSDDRKITTVKPTTTTAAERPVQTRNVDQGILTCETENKGYQQGDPDHYVTLDQMDLAAGDSCWPDWENYAIHSNSAGWTYNNVNPNYFHSITYSKGENCPPPPDFSGKEQHPKGVALCLERMRTIINSCDTAANGHDRWKAGGTFYRDCVTWTLRVEQPPI</sequence>
<organism evidence="2 3">
    <name type="scientific">Penicillium egyptiacum</name>
    <dbReference type="NCBI Taxonomy" id="1303716"/>
    <lineage>
        <taxon>Eukaryota</taxon>
        <taxon>Fungi</taxon>
        <taxon>Dikarya</taxon>
        <taxon>Ascomycota</taxon>
        <taxon>Pezizomycotina</taxon>
        <taxon>Eurotiomycetes</taxon>
        <taxon>Eurotiomycetidae</taxon>
        <taxon>Eurotiales</taxon>
        <taxon>Aspergillaceae</taxon>
        <taxon>Penicillium</taxon>
    </lineage>
</organism>
<evidence type="ECO:0000313" key="2">
    <source>
        <dbReference type="EMBL" id="CAG8900572.1"/>
    </source>
</evidence>
<keyword evidence="3" id="KW-1185">Reference proteome</keyword>
<name>A0A9W4P7Q8_9EURO</name>
<dbReference type="Pfam" id="PF03659">
    <property type="entry name" value="Glyco_hydro_71"/>
    <property type="match status" value="1"/>
</dbReference>
<proteinExistence type="predicted"/>
<dbReference type="CDD" id="cd11577">
    <property type="entry name" value="GH71"/>
    <property type="match status" value="1"/>
</dbReference>
<dbReference type="EMBL" id="CAJVRC010000866">
    <property type="protein sequence ID" value="CAG8900572.1"/>
    <property type="molecule type" value="Genomic_DNA"/>
</dbReference>
<evidence type="ECO:0000256" key="1">
    <source>
        <dbReference type="SAM" id="MobiDB-lite"/>
    </source>
</evidence>